<dbReference type="InterPro" id="IPR000863">
    <property type="entry name" value="Sulfotransferase_dom"/>
</dbReference>
<evidence type="ECO:0000259" key="1">
    <source>
        <dbReference type="Pfam" id="PF00685"/>
    </source>
</evidence>
<keyword evidence="3" id="KW-1185">Reference proteome</keyword>
<gene>
    <name evidence="2" type="ORF">EV656_11134</name>
</gene>
<comment type="caution">
    <text evidence="2">The sequence shown here is derived from an EMBL/GenBank/DDBJ whole genome shotgun (WGS) entry which is preliminary data.</text>
</comment>
<evidence type="ECO:0000313" key="2">
    <source>
        <dbReference type="EMBL" id="TCP21383.1"/>
    </source>
</evidence>
<evidence type="ECO:0000313" key="3">
    <source>
        <dbReference type="Proteomes" id="UP000295733"/>
    </source>
</evidence>
<name>A0A4R2NIR1_RHOAD</name>
<organism evidence="2 3">
    <name type="scientific">Rhodovulum adriaticum</name>
    <name type="common">Rhodopseudomonas adriatica</name>
    <dbReference type="NCBI Taxonomy" id="35804"/>
    <lineage>
        <taxon>Bacteria</taxon>
        <taxon>Pseudomonadati</taxon>
        <taxon>Pseudomonadota</taxon>
        <taxon>Alphaproteobacteria</taxon>
        <taxon>Rhodobacterales</taxon>
        <taxon>Paracoccaceae</taxon>
        <taxon>Rhodovulum</taxon>
    </lineage>
</organism>
<keyword evidence="2" id="KW-0808">Transferase</keyword>
<dbReference type="InterPro" id="IPR027417">
    <property type="entry name" value="P-loop_NTPase"/>
</dbReference>
<dbReference type="AlphaFoldDB" id="A0A4R2NIR1"/>
<reference evidence="2 3" key="1">
    <citation type="submission" date="2019-03" db="EMBL/GenBank/DDBJ databases">
        <title>Genomic Encyclopedia of Type Strains, Phase IV (KMG-IV): sequencing the most valuable type-strain genomes for metagenomic binning, comparative biology and taxonomic classification.</title>
        <authorList>
            <person name="Goeker M."/>
        </authorList>
    </citation>
    <scope>NUCLEOTIDE SEQUENCE [LARGE SCALE GENOMIC DNA]</scope>
    <source>
        <strain evidence="2 3">DSM 2781</strain>
    </source>
</reference>
<dbReference type="EMBL" id="SLXL01000011">
    <property type="protein sequence ID" value="TCP21383.1"/>
    <property type="molecule type" value="Genomic_DNA"/>
</dbReference>
<sequence length="249" mass="28160">MNKANDRFLDETLPPKVLLATQRKAGTYLLAAILAELGFQQTYYHINRRKMQAYDPYLMELGLSEPRKFDVRVPLRHSLKLIRHREFAASHLRPSRTIRRMTQNFHIVGCVRDLRTSLMSYARFVATSGRKSDGLAEDIRTRGPVAFIEKLGRREIRQARAYLAWQDQPNAIVLKFEDLMGDPASAIGQLADFLGVQVTDPAAVMARAKARPTLTKSEGYIELDWGEAEEALFQRLGGPAANRALGYAD</sequence>
<dbReference type="Gene3D" id="3.40.50.300">
    <property type="entry name" value="P-loop containing nucleotide triphosphate hydrolases"/>
    <property type="match status" value="1"/>
</dbReference>
<protein>
    <submittedName>
        <fullName evidence="2">Sulfotransferase domain-containing protein</fullName>
    </submittedName>
</protein>
<dbReference type="Pfam" id="PF00685">
    <property type="entry name" value="Sulfotransfer_1"/>
    <property type="match status" value="1"/>
</dbReference>
<dbReference type="Proteomes" id="UP000295733">
    <property type="component" value="Unassembled WGS sequence"/>
</dbReference>
<dbReference type="GO" id="GO:0008146">
    <property type="term" value="F:sulfotransferase activity"/>
    <property type="evidence" value="ECO:0007669"/>
    <property type="project" value="InterPro"/>
</dbReference>
<feature type="domain" description="Sulfotransferase" evidence="1">
    <location>
        <begin position="14"/>
        <end position="199"/>
    </location>
</feature>
<dbReference type="SUPFAM" id="SSF52540">
    <property type="entry name" value="P-loop containing nucleoside triphosphate hydrolases"/>
    <property type="match status" value="1"/>
</dbReference>
<proteinExistence type="predicted"/>
<accession>A0A4R2NIR1</accession>